<keyword evidence="4" id="KW-0249">Electron transport</keyword>
<feature type="domain" description="DOMON" evidence="10">
    <location>
        <begin position="63"/>
        <end position="157"/>
    </location>
</feature>
<dbReference type="EMBL" id="JAFJYH010000083">
    <property type="protein sequence ID" value="KAG4420487.1"/>
    <property type="molecule type" value="Genomic_DNA"/>
</dbReference>
<organism evidence="12 13">
    <name type="scientific">Cadophora malorum</name>
    <dbReference type="NCBI Taxonomy" id="108018"/>
    <lineage>
        <taxon>Eukaryota</taxon>
        <taxon>Fungi</taxon>
        <taxon>Dikarya</taxon>
        <taxon>Ascomycota</taxon>
        <taxon>Pezizomycotina</taxon>
        <taxon>Leotiomycetes</taxon>
        <taxon>Helotiales</taxon>
        <taxon>Ploettnerulaceae</taxon>
        <taxon>Cadophora</taxon>
    </lineage>
</organism>
<dbReference type="GO" id="GO:0016020">
    <property type="term" value="C:membrane"/>
    <property type="evidence" value="ECO:0007669"/>
    <property type="project" value="UniProtKB-SubCell"/>
</dbReference>
<dbReference type="Proteomes" id="UP000664132">
    <property type="component" value="Unassembled WGS sequence"/>
</dbReference>
<dbReference type="SMART" id="SM00664">
    <property type="entry name" value="DoH"/>
    <property type="match status" value="1"/>
</dbReference>
<protein>
    <recommendedName>
        <fullName evidence="14">Cytochrome b561 domain-containing protein</fullName>
    </recommendedName>
</protein>
<feature type="compositionally biased region" description="Acidic residues" evidence="7">
    <location>
        <begin position="422"/>
        <end position="435"/>
    </location>
</feature>
<accession>A0A8H7TJ15</accession>
<feature type="transmembrane region" description="Helical" evidence="8">
    <location>
        <begin position="331"/>
        <end position="352"/>
    </location>
</feature>
<feature type="transmembrane region" description="Helical" evidence="8">
    <location>
        <begin position="223"/>
        <end position="247"/>
    </location>
</feature>
<dbReference type="CDD" id="cd09630">
    <property type="entry name" value="CDH_like_cytochrome"/>
    <property type="match status" value="1"/>
</dbReference>
<dbReference type="CDD" id="cd08760">
    <property type="entry name" value="Cyt_b561_FRRS1_like"/>
    <property type="match status" value="1"/>
</dbReference>
<proteinExistence type="predicted"/>
<dbReference type="Pfam" id="PF16010">
    <property type="entry name" value="CDH-cyt"/>
    <property type="match status" value="1"/>
</dbReference>
<keyword evidence="2" id="KW-0813">Transport</keyword>
<evidence type="ECO:0000256" key="7">
    <source>
        <dbReference type="SAM" id="MobiDB-lite"/>
    </source>
</evidence>
<feature type="signal peptide" evidence="9">
    <location>
        <begin position="1"/>
        <end position="19"/>
    </location>
</feature>
<evidence type="ECO:0000256" key="8">
    <source>
        <dbReference type="SAM" id="Phobius"/>
    </source>
</evidence>
<evidence type="ECO:0000256" key="5">
    <source>
        <dbReference type="ARBA" id="ARBA00022989"/>
    </source>
</evidence>
<dbReference type="Gene3D" id="2.60.40.1210">
    <property type="entry name" value="Cellobiose dehydrogenase, cytochrome domain"/>
    <property type="match status" value="1"/>
</dbReference>
<feature type="transmembrane region" description="Helical" evidence="8">
    <location>
        <begin position="293"/>
        <end position="311"/>
    </location>
</feature>
<evidence type="ECO:0000313" key="13">
    <source>
        <dbReference type="Proteomes" id="UP000664132"/>
    </source>
</evidence>
<dbReference type="InterPro" id="IPR005018">
    <property type="entry name" value="DOMON_domain"/>
</dbReference>
<comment type="caution">
    <text evidence="12">The sequence shown here is derived from an EMBL/GenBank/DDBJ whole genome shotgun (WGS) entry which is preliminary data.</text>
</comment>
<evidence type="ECO:0000256" key="1">
    <source>
        <dbReference type="ARBA" id="ARBA00004370"/>
    </source>
</evidence>
<feature type="domain" description="Cytochrome b561" evidence="11">
    <location>
        <begin position="228"/>
        <end position="348"/>
    </location>
</feature>
<dbReference type="AlphaFoldDB" id="A0A8H7TJ15"/>
<dbReference type="InterPro" id="IPR006593">
    <property type="entry name" value="Cyt_b561/ferric_Rdtase_TM"/>
</dbReference>
<evidence type="ECO:0000259" key="11">
    <source>
        <dbReference type="SMART" id="SM00665"/>
    </source>
</evidence>
<evidence type="ECO:0000256" key="4">
    <source>
        <dbReference type="ARBA" id="ARBA00022982"/>
    </source>
</evidence>
<evidence type="ECO:0000256" key="2">
    <source>
        <dbReference type="ARBA" id="ARBA00022448"/>
    </source>
</evidence>
<gene>
    <name evidence="12" type="ORF">IFR04_006407</name>
</gene>
<comment type="subcellular location">
    <subcellularLocation>
        <location evidence="1">Membrane</location>
    </subcellularLocation>
</comment>
<evidence type="ECO:0008006" key="14">
    <source>
        <dbReference type="Google" id="ProtNLM"/>
    </source>
</evidence>
<dbReference type="OrthoDB" id="19261at2759"/>
<feature type="transmembrane region" description="Helical" evidence="8">
    <location>
        <begin position="259"/>
        <end position="281"/>
    </location>
</feature>
<evidence type="ECO:0000313" key="12">
    <source>
        <dbReference type="EMBL" id="KAG4420487.1"/>
    </source>
</evidence>
<evidence type="ECO:0000256" key="3">
    <source>
        <dbReference type="ARBA" id="ARBA00022692"/>
    </source>
</evidence>
<feature type="compositionally biased region" description="Basic and acidic residues" evidence="7">
    <location>
        <begin position="436"/>
        <end position="446"/>
    </location>
</feature>
<keyword evidence="9" id="KW-0732">Signal</keyword>
<keyword evidence="13" id="KW-1185">Reference proteome</keyword>
<sequence>MPFFRPLIAFFALQSLSSALQFCRVEGARTDLCFAIASTKNQTTKGKDVSLHLSARFEQRNGWVAFGIGEKMAGALMFVMYPGDQDGDITMSIRSTPGHFPPMVTMTSNVPVVHVTRTWVDPDGLHNAQMMCYDCETWTSSDLDVDSSKQSWIWSSNFMQNTRSDDPELMLNMHTDRGVTKLNMDSSYEKHPDEPVIAQVSTQRITMNEPKKHKEKHHKHKTFGLVSIHGFLLTVSFMSLSGGILAIRSGMPNSFKMHWIVQSVAGGAIVLGCLIGIWLSISHGGHFSSFHQIIGLAILPGMIAQGFLGYWHHINYVKLGRRTAISDYHVWVGRAVLAVGNINVGLGLKLGHATSTSFYLWFGALCLQLCILIPMWYFWSKGLTIMDVLKQGRVARKGSADGMGGGAAADYASVEQDPFIVDDDDLDDRLDDELDSGIKGRDLEMR</sequence>
<evidence type="ECO:0000259" key="10">
    <source>
        <dbReference type="SMART" id="SM00664"/>
    </source>
</evidence>
<feature type="region of interest" description="Disordered" evidence="7">
    <location>
        <begin position="422"/>
        <end position="446"/>
    </location>
</feature>
<reference evidence="12" key="1">
    <citation type="submission" date="2021-02" db="EMBL/GenBank/DDBJ databases">
        <title>Genome sequence Cadophora malorum strain M34.</title>
        <authorList>
            <person name="Stefanovic E."/>
            <person name="Vu D."/>
            <person name="Scully C."/>
            <person name="Dijksterhuis J."/>
            <person name="Roader J."/>
            <person name="Houbraken J."/>
        </authorList>
    </citation>
    <scope>NUCLEOTIDE SEQUENCE</scope>
    <source>
        <strain evidence="12">M34</strain>
    </source>
</reference>
<keyword evidence="3 8" id="KW-0812">Transmembrane</keyword>
<dbReference type="SUPFAM" id="SSF49344">
    <property type="entry name" value="CBD9-like"/>
    <property type="match status" value="1"/>
</dbReference>
<dbReference type="InterPro" id="IPR015920">
    <property type="entry name" value="Cellobiose_DH-like_cyt"/>
</dbReference>
<dbReference type="SMART" id="SM00665">
    <property type="entry name" value="B561"/>
    <property type="match status" value="1"/>
</dbReference>
<evidence type="ECO:0000256" key="6">
    <source>
        <dbReference type="ARBA" id="ARBA00023136"/>
    </source>
</evidence>
<evidence type="ECO:0000256" key="9">
    <source>
        <dbReference type="SAM" id="SignalP"/>
    </source>
</evidence>
<dbReference type="PANTHER" id="PTHR47797:SF3">
    <property type="entry name" value="CYTOCHROME B561 DOMAIN-CONTAINING PROTEIN"/>
    <property type="match status" value="1"/>
</dbReference>
<keyword evidence="6 8" id="KW-0472">Membrane</keyword>
<name>A0A8H7TJ15_9HELO</name>
<feature type="chain" id="PRO_5034016813" description="Cytochrome b561 domain-containing protein" evidence="9">
    <location>
        <begin position="20"/>
        <end position="446"/>
    </location>
</feature>
<feature type="transmembrane region" description="Helical" evidence="8">
    <location>
        <begin position="358"/>
        <end position="379"/>
    </location>
</feature>
<keyword evidence="5 8" id="KW-1133">Transmembrane helix</keyword>
<dbReference type="PANTHER" id="PTHR47797">
    <property type="entry name" value="DEHYDROGENASE, PUTATIVE (AFU_ORTHOLOGUE AFUA_8G05805)-RELATED"/>
    <property type="match status" value="1"/>
</dbReference>
<dbReference type="Gene3D" id="1.20.120.1770">
    <property type="match status" value="1"/>
</dbReference>